<dbReference type="Pfam" id="PF04257">
    <property type="entry name" value="Exonuc_V_gamma"/>
    <property type="match status" value="1"/>
</dbReference>
<dbReference type="InterPro" id="IPR006697">
    <property type="entry name" value="RecC"/>
</dbReference>
<dbReference type="PANTHER" id="PTHR30591:SF1">
    <property type="entry name" value="RECBCD ENZYME SUBUNIT RECC"/>
    <property type="match status" value="1"/>
</dbReference>
<proteinExistence type="inferred from homology"/>
<comment type="miscellaneous">
    <text evidence="10">In the RecBCD complex, RecB has a slow 3'-5' helicase, an exonuclease activity and loads RecA onto ssDNA, RecD has a fast 5'-3' helicase activity, while RecC stimulates the ATPase and processivity of the RecB helicase and contributes to recognition of the Chi site.</text>
</comment>
<dbReference type="Gene3D" id="1.10.10.160">
    <property type="match status" value="1"/>
</dbReference>
<evidence type="ECO:0000259" key="11">
    <source>
        <dbReference type="Pfam" id="PF17946"/>
    </source>
</evidence>
<dbReference type="Proteomes" id="UP001596455">
    <property type="component" value="Unassembled WGS sequence"/>
</dbReference>
<evidence type="ECO:0000313" key="12">
    <source>
        <dbReference type="EMBL" id="MFC7404104.1"/>
    </source>
</evidence>
<dbReference type="InterPro" id="IPR027417">
    <property type="entry name" value="P-loop_NTPase"/>
</dbReference>
<dbReference type="NCBIfam" id="TIGR01450">
    <property type="entry name" value="recC"/>
    <property type="match status" value="1"/>
</dbReference>
<dbReference type="InterPro" id="IPR013986">
    <property type="entry name" value="DExx_box_DNA_helicase_dom_sf"/>
</dbReference>
<comment type="caution">
    <text evidence="12">The sequence shown here is derived from an EMBL/GenBank/DDBJ whole genome shotgun (WGS) entry which is preliminary data.</text>
</comment>
<keyword evidence="6 10" id="KW-0269">Exonuclease</keyword>
<dbReference type="EMBL" id="JBHTCQ010000001">
    <property type="protein sequence ID" value="MFC7404104.1"/>
    <property type="molecule type" value="Genomic_DNA"/>
</dbReference>
<comment type="function">
    <text evidence="10">A helicase/nuclease that prepares dsDNA breaks (DSB) for recombinational DNA repair. Binds to DSBs and unwinds DNA via a highly rapid and processive ATP-dependent bidirectional helicase activity. Unwinds dsDNA until it encounters a Chi (crossover hotspot instigator) sequence from the 3' direction. Cuts ssDNA a few nucleotides 3' to the Chi site. The properties and activities of the enzyme are changed at Chi. The Chi-altered holoenzyme produces a long 3'-ssDNA overhang and facilitates RecA-binding to the ssDNA for homologous DNA recombination and repair. Holoenzyme degrades any linearized DNA that is unable to undergo homologous recombination. In the holoenzyme this subunit recognizes the wild-type Chi sequence, and when added to isolated RecB increases its ATP-dependent helicase processivity.</text>
</comment>
<sequence length="1124" mass="122440">MLHLHRSERADALVAPLAALLAEPPEDPFTPDVVAVPTRGVERWLAQRLSHHLGAGPDGESGVCANVTFDSPRRLVAQALASAVSRDPDDDPWRTDRLTWPLLEVLDATLAEPWAAPVARYLGQDDDPRAVRRGRRLSLARHLARLFAGYSSGRPDLVRAWAAGSDEDGAGSPLPPDLAWQAELWRHVRDHLGVPGPAEQLTAGVEAIEARPDGIDLPARLSVFGPTRLPEDQLRVLVALAEHRDVHLWLPHPSPVLWDRVAQTSATSRRRRDQPMAARHPILASMARDTTELQRRLTERAAAVAHHHPAPDPPENLLGALQQRLRRDDPEIAPHVLAPGDRSVQVHACYGLTRQVEVLREVLAGLFADDPTLEPRDVIVMCPNVEAVAPLVTATFGLAVDGAGPDGDTTVHPGHRLRVRLADRGPGQTNPALGLLSDLLRLADGRVSASDVLDLAASEPVRRRFGFADDDIDRIREWSVAAGVHWGEDLERRARFGLPELRQGTWDVALDRILLGAAMAEEDHRFVGPALPMDDVDSTDIDLAGRLAELLDRLADVLDTLDGARPLAEWLDALDRALTLLAETSPAETWQLVQARRILGDVRTGAETHEDVPLRLPDLRALLAGRLEGRPTRSGFRTGALTICSMEPMRAVPHRVVCLLGVDDGVFPRSASTDGDDVLLRDPCVGERDRRSEDRQLFLDAVTAAEEHLVVLYSGADERTGAARPPAVPVGELLDALDVAATSPDGGDLRDRVLVRHPLQVVDERNFTPGVLGRPGPFSFDAHAHAAARAGRGGRAGTGPFLAEPLPAEPCEDPPQVDLDDLIQMLEHPVKWFLRHRLRISLAGEVEDVEDRLPLTLDPLTRWQIGDRMLAARLARVEPERAFAAEWRRGQVPPKQLGYASLNEVKEQVIPIGNAAVRHAVGEASAVDVATSLPDGTVLTGTVPGVHETAVVRAVFSKLGPKHRIRAWVQLLALAAGRPGRQWTAHTVGRPLGNRSAAAISHLTAPGQTEAAGYLAELVTLRDLAAREPLPIPVGVAAMYAKARFGGDSVDMALRDVVREWDTGFERKDDYHELCWGPDSDLNDILGTPTAEEQASSPEETSRLGVLARRVWHPLLAHERTEIA</sequence>
<dbReference type="SUPFAM" id="SSF52540">
    <property type="entry name" value="P-loop containing nucleoside triphosphate hydrolases"/>
    <property type="match status" value="2"/>
</dbReference>
<protein>
    <recommendedName>
        <fullName evidence="10">RecBCD enzyme subunit RecC</fullName>
    </recommendedName>
    <alternativeName>
        <fullName evidence="10">Exonuclease V subunit RecC</fullName>
        <shortName evidence="10">ExoV subunit RecC</shortName>
    </alternativeName>
    <alternativeName>
        <fullName evidence="10">Helicase/nuclease RecBCD subunit RecC</fullName>
    </alternativeName>
</protein>
<dbReference type="Pfam" id="PF17946">
    <property type="entry name" value="RecC_C"/>
    <property type="match status" value="1"/>
</dbReference>
<keyword evidence="13" id="KW-1185">Reference proteome</keyword>
<evidence type="ECO:0000256" key="4">
    <source>
        <dbReference type="ARBA" id="ARBA00022801"/>
    </source>
</evidence>
<dbReference type="SUPFAM" id="SSF52980">
    <property type="entry name" value="Restriction endonuclease-like"/>
    <property type="match status" value="1"/>
</dbReference>
<dbReference type="GO" id="GO:0008854">
    <property type="term" value="F:exodeoxyribonuclease V activity"/>
    <property type="evidence" value="ECO:0007669"/>
    <property type="project" value="UniProtKB-EC"/>
</dbReference>
<comment type="subunit">
    <text evidence="10">Heterotrimer of RecB, RecC and RecD. All subunits contribute to DNA-binding.</text>
</comment>
<evidence type="ECO:0000313" key="13">
    <source>
        <dbReference type="Proteomes" id="UP001596455"/>
    </source>
</evidence>
<keyword evidence="9 10" id="KW-0234">DNA repair</keyword>
<keyword evidence="1 10" id="KW-0540">Nuclease</keyword>
<evidence type="ECO:0000256" key="2">
    <source>
        <dbReference type="ARBA" id="ARBA00022741"/>
    </source>
</evidence>
<evidence type="ECO:0000256" key="3">
    <source>
        <dbReference type="ARBA" id="ARBA00022763"/>
    </source>
</evidence>
<evidence type="ECO:0000256" key="7">
    <source>
        <dbReference type="ARBA" id="ARBA00022840"/>
    </source>
</evidence>
<comment type="similarity">
    <text evidence="10">Belongs to the RecC family.</text>
</comment>
<evidence type="ECO:0000256" key="8">
    <source>
        <dbReference type="ARBA" id="ARBA00023125"/>
    </source>
</evidence>
<dbReference type="InterPro" id="IPR041500">
    <property type="entry name" value="RecC_C"/>
</dbReference>
<dbReference type="Gene3D" id="3.40.50.10930">
    <property type="match status" value="1"/>
</dbReference>
<keyword evidence="2 10" id="KW-0547">Nucleotide-binding</keyword>
<evidence type="ECO:0000256" key="5">
    <source>
        <dbReference type="ARBA" id="ARBA00022806"/>
    </source>
</evidence>
<evidence type="ECO:0000256" key="1">
    <source>
        <dbReference type="ARBA" id="ARBA00022722"/>
    </source>
</evidence>
<keyword evidence="7 10" id="KW-0067">ATP-binding</keyword>
<feature type="domain" description="RecC C-terminal" evidence="11">
    <location>
        <begin position="815"/>
        <end position="1044"/>
    </location>
</feature>
<keyword evidence="5 10" id="KW-0347">Helicase</keyword>
<keyword evidence="3 10" id="KW-0227">DNA damage</keyword>
<dbReference type="PIRSF" id="PIRSF000980">
    <property type="entry name" value="RecC"/>
    <property type="match status" value="1"/>
</dbReference>
<accession>A0ABW2Q3N5</accession>
<gene>
    <name evidence="10 12" type="primary">recC</name>
    <name evidence="12" type="ORF">ACFQQL_03200</name>
</gene>
<keyword evidence="4 10" id="KW-0378">Hydrolase</keyword>
<dbReference type="RefSeq" id="WP_382391184.1">
    <property type="nucleotide sequence ID" value="NZ_JBHTCQ010000001.1"/>
</dbReference>
<dbReference type="InterPro" id="IPR011335">
    <property type="entry name" value="Restrct_endonuc-II-like"/>
</dbReference>
<dbReference type="Gene3D" id="3.40.50.300">
    <property type="entry name" value="P-loop containing nucleotide triphosphate hydrolases"/>
    <property type="match status" value="2"/>
</dbReference>
<evidence type="ECO:0000256" key="9">
    <source>
        <dbReference type="ARBA" id="ARBA00023204"/>
    </source>
</evidence>
<evidence type="ECO:0000256" key="6">
    <source>
        <dbReference type="ARBA" id="ARBA00022839"/>
    </source>
</evidence>
<reference evidence="13" key="1">
    <citation type="journal article" date="2019" name="Int. J. Syst. Evol. Microbiol.">
        <title>The Global Catalogue of Microorganisms (GCM) 10K type strain sequencing project: providing services to taxonomists for standard genome sequencing and annotation.</title>
        <authorList>
            <consortium name="The Broad Institute Genomics Platform"/>
            <consortium name="The Broad Institute Genome Sequencing Center for Infectious Disease"/>
            <person name="Wu L."/>
            <person name="Ma J."/>
        </authorList>
    </citation>
    <scope>NUCLEOTIDE SEQUENCE [LARGE SCALE GENOMIC DNA]</scope>
    <source>
        <strain evidence="13">JCM 1490</strain>
    </source>
</reference>
<dbReference type="HAMAP" id="MF_01486">
    <property type="entry name" value="RecC"/>
    <property type="match status" value="1"/>
</dbReference>
<keyword evidence="8 10" id="KW-0238">DNA-binding</keyword>
<organism evidence="12 13">
    <name type="scientific">Georgenia alba</name>
    <dbReference type="NCBI Taxonomy" id="2233858"/>
    <lineage>
        <taxon>Bacteria</taxon>
        <taxon>Bacillati</taxon>
        <taxon>Actinomycetota</taxon>
        <taxon>Actinomycetes</taxon>
        <taxon>Micrococcales</taxon>
        <taxon>Bogoriellaceae</taxon>
        <taxon>Georgenia</taxon>
    </lineage>
</organism>
<dbReference type="Gene3D" id="1.10.10.990">
    <property type="match status" value="1"/>
</dbReference>
<dbReference type="PANTHER" id="PTHR30591">
    <property type="entry name" value="RECBCD ENZYME SUBUNIT RECC"/>
    <property type="match status" value="1"/>
</dbReference>
<evidence type="ECO:0000256" key="10">
    <source>
        <dbReference type="HAMAP-Rule" id="MF_01486"/>
    </source>
</evidence>
<name>A0ABW2Q3N5_9MICO</name>